<evidence type="ECO:0000313" key="1">
    <source>
        <dbReference type="EMBL" id="KAK2176814.1"/>
    </source>
</evidence>
<name>A0AAD9NRI1_RIDPI</name>
<protein>
    <submittedName>
        <fullName evidence="1">Uncharacterized protein</fullName>
    </submittedName>
</protein>
<dbReference type="AlphaFoldDB" id="A0AAD9NRI1"/>
<accession>A0AAD9NRI1</accession>
<dbReference type="EMBL" id="JAODUO010000637">
    <property type="protein sequence ID" value="KAK2176814.1"/>
    <property type="molecule type" value="Genomic_DNA"/>
</dbReference>
<organism evidence="1 2">
    <name type="scientific">Ridgeia piscesae</name>
    <name type="common">Tubeworm</name>
    <dbReference type="NCBI Taxonomy" id="27915"/>
    <lineage>
        <taxon>Eukaryota</taxon>
        <taxon>Metazoa</taxon>
        <taxon>Spiralia</taxon>
        <taxon>Lophotrochozoa</taxon>
        <taxon>Annelida</taxon>
        <taxon>Polychaeta</taxon>
        <taxon>Sedentaria</taxon>
        <taxon>Canalipalpata</taxon>
        <taxon>Sabellida</taxon>
        <taxon>Siboglinidae</taxon>
        <taxon>Ridgeia</taxon>
    </lineage>
</organism>
<keyword evidence="2" id="KW-1185">Reference proteome</keyword>
<dbReference type="Proteomes" id="UP001209878">
    <property type="component" value="Unassembled WGS sequence"/>
</dbReference>
<sequence>MNFSKKMCPKGGQNRDFYLVVSMAGLVKRVRESYQCIPAKRWNFCAPSAEKKIGENTQHLG</sequence>
<reference evidence="1" key="1">
    <citation type="journal article" date="2023" name="Mol. Biol. Evol.">
        <title>Third-Generation Sequencing Reveals the Adaptive Role of the Epigenome in Three Deep-Sea Polychaetes.</title>
        <authorList>
            <person name="Perez M."/>
            <person name="Aroh O."/>
            <person name="Sun Y."/>
            <person name="Lan Y."/>
            <person name="Juniper S.K."/>
            <person name="Young C.R."/>
            <person name="Angers B."/>
            <person name="Qian P.Y."/>
        </authorList>
    </citation>
    <scope>NUCLEOTIDE SEQUENCE</scope>
    <source>
        <strain evidence="1">R07B-5</strain>
    </source>
</reference>
<comment type="caution">
    <text evidence="1">The sequence shown here is derived from an EMBL/GenBank/DDBJ whole genome shotgun (WGS) entry which is preliminary data.</text>
</comment>
<evidence type="ECO:0000313" key="2">
    <source>
        <dbReference type="Proteomes" id="UP001209878"/>
    </source>
</evidence>
<proteinExistence type="predicted"/>
<gene>
    <name evidence="1" type="ORF">NP493_637g00041</name>
</gene>